<proteinExistence type="predicted"/>
<dbReference type="Proteomes" id="UP000245926">
    <property type="component" value="Chromosome"/>
</dbReference>
<dbReference type="NCBIfam" id="NF005677">
    <property type="entry name" value="PRK07471.1"/>
    <property type="match status" value="1"/>
</dbReference>
<dbReference type="InterPro" id="IPR050238">
    <property type="entry name" value="DNA_Rep/Repair_Clamp_Loader"/>
</dbReference>
<evidence type="ECO:0000313" key="2">
    <source>
        <dbReference type="Proteomes" id="UP000245926"/>
    </source>
</evidence>
<dbReference type="AlphaFoldDB" id="A0A2U8WBI0"/>
<accession>A0A2U8WBI0</accession>
<dbReference type="RefSeq" id="WP_109894185.1">
    <property type="nucleotide sequence ID" value="NZ_CP029550.1"/>
</dbReference>
<evidence type="ECO:0000313" key="1">
    <source>
        <dbReference type="EMBL" id="AWN43409.1"/>
    </source>
</evidence>
<dbReference type="SUPFAM" id="SSF52540">
    <property type="entry name" value="P-loop containing nucleoside triphosphate hydrolases"/>
    <property type="match status" value="1"/>
</dbReference>
<sequence>MPPERPDDDVEAGDLADVPRPRECTRLVGHAAAEAAFAGAIASGRLHHAWLIGGAQGIGKATLAYRVARSLLANPEPGAGPASLDVDPAHPVARKVAALSHPNLVALRRHRQPGAKALPTKIGVDAARRALDLFGSTAGNAGYRICIVDSAEDLNANSANALLKMVEEPPPRSLFLIVSHAPGRLLPTIRSRCRALSLRPLSEAQVTEVVAGFPGPFRAPSPEALARAAALAEGSVARAVQMLDPATAGLVAEVEALLAGIERPDWRRILALAETLAGREAEPLFEASLDTVFRFVSSELDRRRAEPPARLAALVEVCDKTARAAREAATFNLDRRPLVLSLFGDLAGAVRAA</sequence>
<protein>
    <submittedName>
        <fullName evidence="1">DNA polymerase III subunit delta</fullName>
    </submittedName>
</protein>
<gene>
    <name evidence="1" type="ORF">DK389_26465</name>
</gene>
<dbReference type="KEGG" id="mets:DK389_26465"/>
<dbReference type="OrthoDB" id="9811073at2"/>
<dbReference type="GO" id="GO:0006261">
    <property type="term" value="P:DNA-templated DNA replication"/>
    <property type="evidence" value="ECO:0007669"/>
    <property type="project" value="TreeGrafter"/>
</dbReference>
<dbReference type="GO" id="GO:0009360">
    <property type="term" value="C:DNA polymerase III complex"/>
    <property type="evidence" value="ECO:0007669"/>
    <property type="project" value="TreeGrafter"/>
</dbReference>
<dbReference type="PANTHER" id="PTHR11669:SF8">
    <property type="entry name" value="DNA POLYMERASE III SUBUNIT DELTA"/>
    <property type="match status" value="1"/>
</dbReference>
<organism evidence="1 2">
    <name type="scientific">Methylobacterium durans</name>
    <dbReference type="NCBI Taxonomy" id="2202825"/>
    <lineage>
        <taxon>Bacteria</taxon>
        <taxon>Pseudomonadati</taxon>
        <taxon>Pseudomonadota</taxon>
        <taxon>Alphaproteobacteria</taxon>
        <taxon>Hyphomicrobiales</taxon>
        <taxon>Methylobacteriaceae</taxon>
        <taxon>Methylobacterium</taxon>
    </lineage>
</organism>
<name>A0A2U8WBI0_9HYPH</name>
<dbReference type="EMBL" id="CP029550">
    <property type="protein sequence ID" value="AWN43409.1"/>
    <property type="molecule type" value="Genomic_DNA"/>
</dbReference>
<dbReference type="PANTHER" id="PTHR11669">
    <property type="entry name" value="REPLICATION FACTOR C / DNA POLYMERASE III GAMMA-TAU SUBUNIT"/>
    <property type="match status" value="1"/>
</dbReference>
<dbReference type="Pfam" id="PF13177">
    <property type="entry name" value="DNA_pol3_delta2"/>
    <property type="match status" value="1"/>
</dbReference>
<dbReference type="InterPro" id="IPR027417">
    <property type="entry name" value="P-loop_NTPase"/>
</dbReference>
<dbReference type="Gene3D" id="3.40.50.300">
    <property type="entry name" value="P-loop containing nucleotide triphosphate hydrolases"/>
    <property type="match status" value="1"/>
</dbReference>
<reference evidence="2" key="1">
    <citation type="submission" date="2018-05" db="EMBL/GenBank/DDBJ databases">
        <title>Complete Genome Sequence of Methylobacterium sp. 17SD2-17.</title>
        <authorList>
            <person name="Srinivasan S."/>
        </authorList>
    </citation>
    <scope>NUCLEOTIDE SEQUENCE [LARGE SCALE GENOMIC DNA]</scope>
    <source>
        <strain evidence="2">17SD2-17</strain>
    </source>
</reference>
<keyword evidence="2" id="KW-1185">Reference proteome</keyword>